<dbReference type="GO" id="GO:0016740">
    <property type="term" value="F:transferase activity"/>
    <property type="evidence" value="ECO:0007669"/>
    <property type="project" value="UniProtKB-KW"/>
</dbReference>
<gene>
    <name evidence="1" type="ORF">A8975_1611</name>
</gene>
<dbReference type="CDD" id="cd11579">
    <property type="entry name" value="Glyco_tran_WbsX"/>
    <property type="match status" value="1"/>
</dbReference>
<dbReference type="PANTHER" id="PTHR41244:SF1">
    <property type="entry name" value="GLYCOSYLTRANSFERASE"/>
    <property type="match status" value="1"/>
</dbReference>
<dbReference type="EMBL" id="SOQZ01000003">
    <property type="protein sequence ID" value="TDY11772.1"/>
    <property type="molecule type" value="Genomic_DNA"/>
</dbReference>
<evidence type="ECO:0000313" key="1">
    <source>
        <dbReference type="EMBL" id="TDY11772.1"/>
    </source>
</evidence>
<name>A0ABY2G4M8_9FLAO</name>
<dbReference type="Pfam" id="PF14307">
    <property type="entry name" value="Glyco_tran_WbsX"/>
    <property type="match status" value="1"/>
</dbReference>
<proteinExistence type="predicted"/>
<comment type="caution">
    <text evidence="1">The sequence shown here is derived from an EMBL/GenBank/DDBJ whole genome shotgun (WGS) entry which is preliminary data.</text>
</comment>
<keyword evidence="1" id="KW-0808">Transferase</keyword>
<dbReference type="RefSeq" id="WP_134199597.1">
    <property type="nucleotide sequence ID" value="NZ_SOQZ01000003.1"/>
</dbReference>
<sequence length="359" mass="42053">MIDKKLRAIAFVLPQFHPIPENDAWWGKGFTEWTNVTKAQALYEGHYQPQLPTDLGFYDLRLPEARQAQAAIAKDYGIYGFCYYHYWFNGKRLLQAPIDGMLKQKDLNMPFMLCWANENWTRRWDGKDEDVLMQQDYGIDDDEAHMRWLCEHVFSDDRYITVDDKPVFMIYRHNLFPDIVKTVTIWQEIAIKEFGFKGLYLCFAESFGAQTDPRQIQFDAAVEFSPHKVIKHKLLQQQPKMWTRIVQKNKASLDLRDFKKGVDELIHRSLPDYKLYRCVTPAWDNTARKGKAAVIAVGSSPELYESWLRSLVKAFNPFSSEENFIFINAMNEWAEGNHLEPCIKYGTQYLEATKNALTT</sequence>
<keyword evidence="2" id="KW-1185">Reference proteome</keyword>
<dbReference type="PANTHER" id="PTHR41244">
    <property type="entry name" value="RHAMNAN SYNTHESIS F"/>
    <property type="match status" value="1"/>
</dbReference>
<organism evidence="1 2">
    <name type="scientific">Meridianimaribacter flavus</name>
    <dbReference type="NCBI Taxonomy" id="571115"/>
    <lineage>
        <taxon>Bacteria</taxon>
        <taxon>Pseudomonadati</taxon>
        <taxon>Bacteroidota</taxon>
        <taxon>Flavobacteriia</taxon>
        <taxon>Flavobacteriales</taxon>
        <taxon>Flavobacteriaceae</taxon>
        <taxon>Meridianimaribacter</taxon>
    </lineage>
</organism>
<dbReference type="Proteomes" id="UP000294930">
    <property type="component" value="Unassembled WGS sequence"/>
</dbReference>
<evidence type="ECO:0000313" key="2">
    <source>
        <dbReference type="Proteomes" id="UP000294930"/>
    </source>
</evidence>
<protein>
    <submittedName>
        <fullName evidence="1">Glycosyl transferase family WbsX</fullName>
    </submittedName>
</protein>
<accession>A0ABY2G4M8</accession>
<dbReference type="Gene3D" id="3.20.20.80">
    <property type="entry name" value="Glycosidases"/>
    <property type="match status" value="1"/>
</dbReference>
<reference evidence="1 2" key="1">
    <citation type="submission" date="2019-03" db="EMBL/GenBank/DDBJ databases">
        <title>Genomic Encyclopedia of Type Strains, Phase III (KMG-III): the genomes of soil and plant-associated and newly described type strains.</title>
        <authorList>
            <person name="Whitman W."/>
        </authorList>
    </citation>
    <scope>NUCLEOTIDE SEQUENCE [LARGE SCALE GENOMIC DNA]</scope>
    <source>
        <strain evidence="1 2">CGMCC 1.10957</strain>
    </source>
</reference>
<dbReference type="InterPro" id="IPR032719">
    <property type="entry name" value="WbsX"/>
</dbReference>